<dbReference type="Pfam" id="PF00487">
    <property type="entry name" value="FA_desaturase"/>
    <property type="match status" value="1"/>
</dbReference>
<dbReference type="GO" id="GO:0005506">
    <property type="term" value="F:iron ion binding"/>
    <property type="evidence" value="ECO:0007669"/>
    <property type="project" value="TreeGrafter"/>
</dbReference>
<evidence type="ECO:0000256" key="9">
    <source>
        <dbReference type="ARBA" id="ARBA00023004"/>
    </source>
</evidence>
<evidence type="ECO:0000313" key="17">
    <source>
        <dbReference type="Proteomes" id="UP000594260"/>
    </source>
</evidence>
<evidence type="ECO:0000256" key="6">
    <source>
        <dbReference type="ARBA" id="ARBA00022832"/>
    </source>
</evidence>
<dbReference type="Proteomes" id="UP000594260">
    <property type="component" value="Unplaced"/>
</dbReference>
<dbReference type="EnsemblMetazoa" id="XM_022803139">
    <property type="protein sequence ID" value="XP_022658874"/>
    <property type="gene ID" value="LOC111249362"/>
</dbReference>
<evidence type="ECO:0000256" key="7">
    <source>
        <dbReference type="ARBA" id="ARBA00022989"/>
    </source>
</evidence>
<dbReference type="PRINTS" id="PR00075">
    <property type="entry name" value="FACDDSATRASE"/>
</dbReference>
<evidence type="ECO:0000256" key="14">
    <source>
        <dbReference type="SAM" id="Phobius"/>
    </source>
</evidence>
<evidence type="ECO:0000256" key="3">
    <source>
        <dbReference type="ARBA" id="ARBA00022516"/>
    </source>
</evidence>
<feature type="transmembrane region" description="Helical" evidence="14">
    <location>
        <begin position="219"/>
        <end position="239"/>
    </location>
</feature>
<evidence type="ECO:0000313" key="16">
    <source>
        <dbReference type="EnsemblMetazoa" id="XP_022658874"/>
    </source>
</evidence>
<keyword evidence="11 14" id="KW-0472">Membrane</keyword>
<comment type="similarity">
    <text evidence="2 13">Belongs to the fatty acid desaturase type 1 family.</text>
</comment>
<keyword evidence="5" id="KW-0479">Metal-binding</keyword>
<dbReference type="InterPro" id="IPR001522">
    <property type="entry name" value="FADS-1_CS"/>
</dbReference>
<dbReference type="OMA" id="TSEWGWS"/>
<feature type="transmembrane region" description="Helical" evidence="14">
    <location>
        <begin position="78"/>
        <end position="98"/>
    </location>
</feature>
<dbReference type="GO" id="GO:0006636">
    <property type="term" value="P:unsaturated fatty acid biosynthetic process"/>
    <property type="evidence" value="ECO:0007669"/>
    <property type="project" value="InterPro"/>
</dbReference>
<dbReference type="AlphaFoldDB" id="A0A7M7JY51"/>
<feature type="domain" description="Fatty acid desaturase" evidence="15">
    <location>
        <begin position="100"/>
        <end position="307"/>
    </location>
</feature>
<sequence>MVINILPSAIDSRSLCRFNAFTGQLHQTDLKTHQRDRQNLHGTELKNEIEQKRDGLVLEKPSEELPTWTWSNIVWSNVVKLGFLHIFAIWGIFHWHLLKWQTHVFGLIWLQLSGLSVTVGAHRLWCHRSYKAKSPLRAFLMILNCIAAQNDLYEWVRDHRVHHKYSDTNADPHNINRGLFFSHMGWLLFKKHPDVTKFGRRIDCSDVLADPIVRFQRRYYGWLVIFMAFLVPTYVPWLLWNESLLISFLVPTCLRLIASLHFTWSVNSLAHYFGDKPFDKYMAPTETTLVSFWAVGEGFHNFHHAFPFDYSCSELGWFVNPSKLFIDLMAYFDLAYDCRSVSRETILRKKLATGDGTRLPARIKEIKTMAIQTEMNRQGL</sequence>
<keyword evidence="10" id="KW-0443">Lipid metabolism</keyword>
<keyword evidence="8 13" id="KW-0560">Oxidoreductase</keyword>
<dbReference type="RefSeq" id="XP_022658874.1">
    <property type="nucleotide sequence ID" value="XM_022803139.1"/>
</dbReference>
<keyword evidence="9" id="KW-0408">Iron</keyword>
<evidence type="ECO:0000259" key="15">
    <source>
        <dbReference type="Pfam" id="PF00487"/>
    </source>
</evidence>
<evidence type="ECO:0000256" key="4">
    <source>
        <dbReference type="ARBA" id="ARBA00022692"/>
    </source>
</evidence>
<evidence type="ECO:0000256" key="8">
    <source>
        <dbReference type="ARBA" id="ARBA00023002"/>
    </source>
</evidence>
<dbReference type="PROSITE" id="PS00476">
    <property type="entry name" value="FATTY_ACID_DESATUR_1"/>
    <property type="match status" value="1"/>
</dbReference>
<name>A0A7M7JY51_VARDE</name>
<dbReference type="PANTHER" id="PTHR11351:SF31">
    <property type="entry name" value="DESATURASE 1, ISOFORM A-RELATED"/>
    <property type="match status" value="1"/>
</dbReference>
<dbReference type="InParanoid" id="A0A7M7JY51"/>
<keyword evidence="17" id="KW-1185">Reference proteome</keyword>
<evidence type="ECO:0000256" key="5">
    <source>
        <dbReference type="ARBA" id="ARBA00022723"/>
    </source>
</evidence>
<evidence type="ECO:0000256" key="12">
    <source>
        <dbReference type="ARBA" id="ARBA00023160"/>
    </source>
</evidence>
<evidence type="ECO:0000256" key="11">
    <source>
        <dbReference type="ARBA" id="ARBA00023136"/>
    </source>
</evidence>
<reference evidence="16" key="1">
    <citation type="submission" date="2021-01" db="UniProtKB">
        <authorList>
            <consortium name="EnsemblMetazoa"/>
        </authorList>
    </citation>
    <scope>IDENTIFICATION</scope>
</reference>
<comment type="cofactor">
    <cofactor evidence="13">
        <name>Fe(2+)</name>
        <dbReference type="ChEBI" id="CHEBI:29033"/>
    </cofactor>
</comment>
<keyword evidence="12 13" id="KW-0275">Fatty acid biosynthesis</keyword>
<comment type="domain">
    <text evidence="13">The histidine box domains are involved in binding the catalytic metal ions.</text>
</comment>
<accession>A0A7M7JY51</accession>
<evidence type="ECO:0000256" key="2">
    <source>
        <dbReference type="ARBA" id="ARBA00009295"/>
    </source>
</evidence>
<evidence type="ECO:0000256" key="13">
    <source>
        <dbReference type="RuleBase" id="RU000581"/>
    </source>
</evidence>
<dbReference type="InterPro" id="IPR009160">
    <property type="entry name" value="Acyl-CoA_deSatase_haem/ster-bd"/>
</dbReference>
<dbReference type="GeneID" id="111249362"/>
<dbReference type="InterPro" id="IPR015876">
    <property type="entry name" value="Acyl-CoA_DS"/>
</dbReference>
<organism evidence="16 17">
    <name type="scientific">Varroa destructor</name>
    <name type="common">Honeybee mite</name>
    <dbReference type="NCBI Taxonomy" id="109461"/>
    <lineage>
        <taxon>Eukaryota</taxon>
        <taxon>Metazoa</taxon>
        <taxon>Ecdysozoa</taxon>
        <taxon>Arthropoda</taxon>
        <taxon>Chelicerata</taxon>
        <taxon>Arachnida</taxon>
        <taxon>Acari</taxon>
        <taxon>Parasitiformes</taxon>
        <taxon>Mesostigmata</taxon>
        <taxon>Gamasina</taxon>
        <taxon>Dermanyssoidea</taxon>
        <taxon>Varroidae</taxon>
        <taxon>Varroa</taxon>
    </lineage>
</organism>
<protein>
    <recommendedName>
        <fullName evidence="15">Fatty acid desaturase domain-containing protein</fullName>
    </recommendedName>
</protein>
<feature type="transmembrane region" description="Helical" evidence="14">
    <location>
        <begin position="104"/>
        <end position="125"/>
    </location>
</feature>
<dbReference type="PIRSF" id="PIRSF000345">
    <property type="entry name" value="OLE1"/>
    <property type="match status" value="1"/>
</dbReference>
<evidence type="ECO:0000256" key="1">
    <source>
        <dbReference type="ARBA" id="ARBA00004141"/>
    </source>
</evidence>
<dbReference type="InterPro" id="IPR005804">
    <property type="entry name" value="FA_desaturase_dom"/>
</dbReference>
<keyword evidence="7 14" id="KW-1133">Transmembrane helix</keyword>
<keyword evidence="6" id="KW-0276">Fatty acid metabolism</keyword>
<dbReference type="GO" id="GO:0004768">
    <property type="term" value="F:stearoyl-CoA 9-desaturase activity"/>
    <property type="evidence" value="ECO:0007669"/>
    <property type="project" value="InterPro"/>
</dbReference>
<comment type="subcellular location">
    <subcellularLocation>
        <location evidence="1">Membrane</location>
        <topology evidence="1">Multi-pass membrane protein</topology>
    </subcellularLocation>
</comment>
<evidence type="ECO:0000256" key="10">
    <source>
        <dbReference type="ARBA" id="ARBA00023098"/>
    </source>
</evidence>
<dbReference type="GO" id="GO:0005789">
    <property type="term" value="C:endoplasmic reticulum membrane"/>
    <property type="evidence" value="ECO:0007669"/>
    <property type="project" value="TreeGrafter"/>
</dbReference>
<dbReference type="PANTHER" id="PTHR11351">
    <property type="entry name" value="ACYL-COA DESATURASE"/>
    <property type="match status" value="1"/>
</dbReference>
<keyword evidence="3 13" id="KW-0444">Lipid biosynthesis</keyword>
<dbReference type="CDD" id="cd03505">
    <property type="entry name" value="Delta9-FADS-like"/>
    <property type="match status" value="1"/>
</dbReference>
<keyword evidence="4 13" id="KW-0812">Transmembrane</keyword>
<dbReference type="OrthoDB" id="10260134at2759"/>
<proteinExistence type="inferred from homology"/>
<dbReference type="KEGG" id="vde:111249362"/>